<dbReference type="Pfam" id="PF08543">
    <property type="entry name" value="Phos_pyr_kin"/>
    <property type="match status" value="1"/>
</dbReference>
<dbReference type="Gene3D" id="3.40.1190.20">
    <property type="match status" value="1"/>
</dbReference>
<reference evidence="12 13" key="1">
    <citation type="submission" date="2020-08" db="EMBL/GenBank/DDBJ databases">
        <title>Sequencing the genomes of 1000 actinobacteria strains.</title>
        <authorList>
            <person name="Klenk H.-P."/>
        </authorList>
    </citation>
    <scope>NUCLEOTIDE SEQUENCE [LARGE SCALE GENOMIC DNA]</scope>
    <source>
        <strain evidence="12 13">DSM 23040</strain>
    </source>
</reference>
<dbReference type="InterPro" id="IPR013749">
    <property type="entry name" value="PM/HMP-P_kinase-1"/>
</dbReference>
<dbReference type="EC" id="2.7.1.49" evidence="12"/>
<dbReference type="GO" id="GO:0008972">
    <property type="term" value="F:phosphomethylpyrimidine kinase activity"/>
    <property type="evidence" value="ECO:0007669"/>
    <property type="project" value="UniProtKB-EC"/>
</dbReference>
<dbReference type="EMBL" id="JACHWP010000011">
    <property type="protein sequence ID" value="MBB3023752.1"/>
    <property type="molecule type" value="Genomic_DNA"/>
</dbReference>
<evidence type="ECO:0000256" key="7">
    <source>
        <dbReference type="ARBA" id="ARBA00022777"/>
    </source>
</evidence>
<dbReference type="PANTHER" id="PTHR20858:SF17">
    <property type="entry name" value="HYDROXYMETHYLPYRIMIDINE_PHOSPHOMETHYLPYRIMIDINE KINASE THI20-RELATED"/>
    <property type="match status" value="1"/>
</dbReference>
<dbReference type="UniPathway" id="UPA00060">
    <property type="reaction ID" value="UER00138"/>
</dbReference>
<accession>A0A839QUJ6</accession>
<comment type="function">
    <text evidence="3">Catalyzes the phosphorylation of hydroxymethylpyrimidine phosphate (HMP-P) to HMP-PP, and of HMP to HMP-P.</text>
</comment>
<keyword evidence="13" id="KW-1185">Reference proteome</keyword>
<comment type="catalytic activity">
    <reaction evidence="1">
        <text>4-amino-5-hydroxymethyl-2-methylpyrimidine + ATP = 4-amino-2-methyl-5-(phosphooxymethyl)pyrimidine + ADP + H(+)</text>
        <dbReference type="Rhea" id="RHEA:23096"/>
        <dbReference type="ChEBI" id="CHEBI:15378"/>
        <dbReference type="ChEBI" id="CHEBI:16892"/>
        <dbReference type="ChEBI" id="CHEBI:30616"/>
        <dbReference type="ChEBI" id="CHEBI:58354"/>
        <dbReference type="ChEBI" id="CHEBI:456216"/>
        <dbReference type="EC" id="2.7.1.49"/>
    </reaction>
</comment>
<organism evidence="12 13">
    <name type="scientific">Helcobacillus massiliensis</name>
    <dbReference type="NCBI Taxonomy" id="521392"/>
    <lineage>
        <taxon>Bacteria</taxon>
        <taxon>Bacillati</taxon>
        <taxon>Actinomycetota</taxon>
        <taxon>Actinomycetes</taxon>
        <taxon>Micrococcales</taxon>
        <taxon>Dermabacteraceae</taxon>
        <taxon>Helcobacillus</taxon>
    </lineage>
</organism>
<dbReference type="EC" id="2.7.4.7" evidence="12"/>
<gene>
    <name evidence="12" type="ORF">FHX50_002053</name>
</gene>
<dbReference type="Proteomes" id="UP000568050">
    <property type="component" value="Unassembled WGS sequence"/>
</dbReference>
<comment type="pathway">
    <text evidence="4">Cofactor biosynthesis; thiamine diphosphate biosynthesis; 4-amino-2-methyl-5-diphosphomethylpyrimidine from 5-amino-1-(5-phospho-D-ribosyl)imidazole: step 3/3.</text>
</comment>
<name>A0A839QUJ6_9MICO</name>
<evidence type="ECO:0000313" key="12">
    <source>
        <dbReference type="EMBL" id="MBB3023752.1"/>
    </source>
</evidence>
<evidence type="ECO:0000256" key="3">
    <source>
        <dbReference type="ARBA" id="ARBA00003848"/>
    </source>
</evidence>
<comment type="caution">
    <text evidence="12">The sequence shown here is derived from an EMBL/GenBank/DDBJ whole genome shotgun (WGS) entry which is preliminary data.</text>
</comment>
<evidence type="ECO:0000256" key="9">
    <source>
        <dbReference type="ARBA" id="ARBA00022977"/>
    </source>
</evidence>
<keyword evidence="6" id="KW-0547">Nucleotide-binding</keyword>
<evidence type="ECO:0000256" key="10">
    <source>
        <dbReference type="SAM" id="MobiDB-lite"/>
    </source>
</evidence>
<dbReference type="InterPro" id="IPR029056">
    <property type="entry name" value="Ribokinase-like"/>
</dbReference>
<dbReference type="RefSeq" id="WP_183377096.1">
    <property type="nucleotide sequence ID" value="NZ_CBCSFZ010000001.1"/>
</dbReference>
<feature type="domain" description="Pyridoxamine kinase/Phosphomethylpyrimidine kinase" evidence="11">
    <location>
        <begin position="13"/>
        <end position="258"/>
    </location>
</feature>
<dbReference type="NCBIfam" id="TIGR00097">
    <property type="entry name" value="HMP-P_kinase"/>
    <property type="match status" value="1"/>
</dbReference>
<dbReference type="GO" id="GO:0009229">
    <property type="term" value="P:thiamine diphosphate biosynthetic process"/>
    <property type="evidence" value="ECO:0007669"/>
    <property type="project" value="UniProtKB-UniPathway"/>
</dbReference>
<evidence type="ECO:0000313" key="13">
    <source>
        <dbReference type="Proteomes" id="UP000568050"/>
    </source>
</evidence>
<dbReference type="GO" id="GO:0005829">
    <property type="term" value="C:cytosol"/>
    <property type="evidence" value="ECO:0007669"/>
    <property type="project" value="TreeGrafter"/>
</dbReference>
<dbReference type="CDD" id="cd01169">
    <property type="entry name" value="HMPP_kinase"/>
    <property type="match status" value="1"/>
</dbReference>
<keyword evidence="8" id="KW-0067">ATP-binding</keyword>
<feature type="region of interest" description="Disordered" evidence="10">
    <location>
        <begin position="261"/>
        <end position="281"/>
    </location>
</feature>
<evidence type="ECO:0000256" key="4">
    <source>
        <dbReference type="ARBA" id="ARBA00004769"/>
    </source>
</evidence>
<sequence>MRPPIALTIAGSDPSGGAGIQADLKTFSALGVYGTAVITALTAQNTDGVTGVHVSPADFVKEQLTTLLDDVIIDSTKIGMLANADVASAVADVIEARREDFGTIVLDPVMVATSGDLLLDEEAARVLATRLLPLADVVTPNIPEAAFLLEQNPATSAEEMHTQGEALRGLGARTALVKGGHLRGSEVVDVFVHEHGTELLRGVMFDTRNTHGTGCTLSSAIAAQFARLAATEHGDDLTVMASAREFLASAIEHAIDWEISKKPETGHGPTNHLITVGSDRL</sequence>
<keyword evidence="5 12" id="KW-0808">Transferase</keyword>
<evidence type="ECO:0000259" key="11">
    <source>
        <dbReference type="Pfam" id="PF08543"/>
    </source>
</evidence>
<evidence type="ECO:0000256" key="8">
    <source>
        <dbReference type="ARBA" id="ARBA00022840"/>
    </source>
</evidence>
<evidence type="ECO:0000256" key="2">
    <source>
        <dbReference type="ARBA" id="ARBA00000565"/>
    </source>
</evidence>
<proteinExistence type="predicted"/>
<dbReference type="PANTHER" id="PTHR20858">
    <property type="entry name" value="PHOSPHOMETHYLPYRIMIDINE KINASE"/>
    <property type="match status" value="1"/>
</dbReference>
<evidence type="ECO:0000256" key="6">
    <source>
        <dbReference type="ARBA" id="ARBA00022741"/>
    </source>
</evidence>
<dbReference type="SUPFAM" id="SSF53613">
    <property type="entry name" value="Ribokinase-like"/>
    <property type="match status" value="1"/>
</dbReference>
<dbReference type="GO" id="GO:0008902">
    <property type="term" value="F:hydroxymethylpyrimidine kinase activity"/>
    <property type="evidence" value="ECO:0007669"/>
    <property type="project" value="UniProtKB-EC"/>
</dbReference>
<dbReference type="AlphaFoldDB" id="A0A839QUJ6"/>
<keyword evidence="7 12" id="KW-0418">Kinase</keyword>
<protein>
    <submittedName>
        <fullName evidence="12">Hydroxymethylpyrimidine/phosphomethylpyrimidine kinase</fullName>
        <ecNumber evidence="12">2.7.1.49</ecNumber>
        <ecNumber evidence="12">2.7.4.7</ecNumber>
    </submittedName>
</protein>
<evidence type="ECO:0000256" key="5">
    <source>
        <dbReference type="ARBA" id="ARBA00022679"/>
    </source>
</evidence>
<dbReference type="GO" id="GO:0005524">
    <property type="term" value="F:ATP binding"/>
    <property type="evidence" value="ECO:0007669"/>
    <property type="project" value="UniProtKB-KW"/>
</dbReference>
<dbReference type="InterPro" id="IPR004399">
    <property type="entry name" value="HMP/HMP-P_kinase_dom"/>
</dbReference>
<comment type="catalytic activity">
    <reaction evidence="2">
        <text>4-amino-2-methyl-5-(phosphooxymethyl)pyrimidine + ATP = 4-amino-2-methyl-5-(diphosphooxymethyl)pyrimidine + ADP</text>
        <dbReference type="Rhea" id="RHEA:19893"/>
        <dbReference type="ChEBI" id="CHEBI:30616"/>
        <dbReference type="ChEBI" id="CHEBI:57841"/>
        <dbReference type="ChEBI" id="CHEBI:58354"/>
        <dbReference type="ChEBI" id="CHEBI:456216"/>
        <dbReference type="EC" id="2.7.4.7"/>
    </reaction>
</comment>
<keyword evidence="9" id="KW-0784">Thiamine biosynthesis</keyword>
<dbReference type="GO" id="GO:0009228">
    <property type="term" value="P:thiamine biosynthetic process"/>
    <property type="evidence" value="ECO:0007669"/>
    <property type="project" value="UniProtKB-KW"/>
</dbReference>
<evidence type="ECO:0000256" key="1">
    <source>
        <dbReference type="ARBA" id="ARBA00000151"/>
    </source>
</evidence>
<dbReference type="FunFam" id="3.40.1190.20:FF:000003">
    <property type="entry name" value="Phosphomethylpyrimidine kinase ThiD"/>
    <property type="match status" value="1"/>
</dbReference>